<proteinExistence type="inferred from homology"/>
<sequence>MIQKAFKMKLFEGKEEEYKKRHNEIWPDLVKELKSHGASKYLIFYDKDTNILFSYIEMENEELWDEIAETDACKKWWAFMKDIMEANPNNSPISVELSNVFNLK</sequence>
<keyword evidence="4" id="KW-0684">Rhamnose metabolism</keyword>
<dbReference type="SUPFAM" id="SSF54909">
    <property type="entry name" value="Dimeric alpha+beta barrel"/>
    <property type="match status" value="1"/>
</dbReference>
<evidence type="ECO:0000313" key="6">
    <source>
        <dbReference type="EMBL" id="AJG97158.1"/>
    </source>
</evidence>
<reference evidence="7" key="1">
    <citation type="submission" date="2014-12" db="EMBL/GenBank/DDBJ databases">
        <title>Genome sequence of Clostridium beijerinckii strain 59B.</title>
        <authorList>
            <person name="Little G.T."/>
            <person name="Minton N.P."/>
        </authorList>
    </citation>
    <scope>NUCLEOTIDE SEQUENCE [LARGE SCALE GENOMIC DNA]</scope>
    <source>
        <strain evidence="7">59B</strain>
    </source>
</reference>
<dbReference type="Gene3D" id="3.30.70.100">
    <property type="match status" value="1"/>
</dbReference>
<accession>A0A0B5QKB7</accession>
<evidence type="ECO:0000256" key="5">
    <source>
        <dbReference type="NCBIfam" id="TIGR02625"/>
    </source>
</evidence>
<evidence type="ECO:0000256" key="4">
    <source>
        <dbReference type="ARBA" id="ARBA00023308"/>
    </source>
</evidence>
<dbReference type="EMBL" id="CP010086">
    <property type="protein sequence ID" value="AJG97158.1"/>
    <property type="molecule type" value="Genomic_DNA"/>
</dbReference>
<dbReference type="GO" id="GO:0005737">
    <property type="term" value="C:cytoplasm"/>
    <property type="evidence" value="ECO:0007669"/>
    <property type="project" value="InterPro"/>
</dbReference>
<evidence type="ECO:0000256" key="1">
    <source>
        <dbReference type="ARBA" id="ARBA00022490"/>
    </source>
</evidence>
<evidence type="ECO:0000313" key="7">
    <source>
        <dbReference type="Proteomes" id="UP000031866"/>
    </source>
</evidence>
<gene>
    <name evidence="6" type="ORF">LF65_00519</name>
</gene>
<dbReference type="InterPro" id="IPR011008">
    <property type="entry name" value="Dimeric_a/b-barrel"/>
</dbReference>
<dbReference type="GO" id="GO:0019301">
    <property type="term" value="P:rhamnose catabolic process"/>
    <property type="evidence" value="ECO:0007669"/>
    <property type="project" value="UniProtKB-UniRule"/>
</dbReference>
<dbReference type="InterPro" id="IPR008000">
    <property type="entry name" value="Rham/fucose_mutarotase"/>
</dbReference>
<dbReference type="PANTHER" id="PTHR34389:SF2">
    <property type="entry name" value="L-RHAMNOSE MUTAROTASE"/>
    <property type="match status" value="1"/>
</dbReference>
<dbReference type="RefSeq" id="WP_041893877.1">
    <property type="nucleotide sequence ID" value="NZ_CP010086.2"/>
</dbReference>
<keyword evidence="1" id="KW-0963">Cytoplasm</keyword>
<dbReference type="InterPro" id="IPR013448">
    <property type="entry name" value="L-rhamnose_mutarotase"/>
</dbReference>
<evidence type="ECO:0000256" key="3">
    <source>
        <dbReference type="ARBA" id="ARBA00023277"/>
    </source>
</evidence>
<dbReference type="PANTHER" id="PTHR34389">
    <property type="entry name" value="L-RHAMNOSE MUTAROTASE"/>
    <property type="match status" value="1"/>
</dbReference>
<dbReference type="GO" id="GO:0062192">
    <property type="term" value="F:L-rhamnose mutarotase activity"/>
    <property type="evidence" value="ECO:0007669"/>
    <property type="project" value="UniProtKB-UniRule"/>
</dbReference>
<dbReference type="Proteomes" id="UP000031866">
    <property type="component" value="Chromosome"/>
</dbReference>
<dbReference type="Pfam" id="PF05336">
    <property type="entry name" value="rhaM"/>
    <property type="match status" value="1"/>
</dbReference>
<dbReference type="NCBIfam" id="TIGR02625">
    <property type="entry name" value="YiiL_rotase"/>
    <property type="match status" value="1"/>
</dbReference>
<keyword evidence="3" id="KW-0119">Carbohydrate metabolism</keyword>
<dbReference type="STRING" id="1520.LF65_00519"/>
<protein>
    <recommendedName>
        <fullName evidence="5">L-rhamnose mutarotase</fullName>
        <ecNumber evidence="5">5.1.3.32</ecNumber>
    </recommendedName>
</protein>
<dbReference type="KEGG" id="cbei:LF65_00519"/>
<dbReference type="EC" id="5.1.3.32" evidence="5"/>
<dbReference type="OrthoDB" id="9799608at2"/>
<dbReference type="HAMAP" id="MF_01663">
    <property type="entry name" value="L_rham_rotase"/>
    <property type="match status" value="1"/>
</dbReference>
<name>A0A0B5QKB7_CLOBE</name>
<evidence type="ECO:0000256" key="2">
    <source>
        <dbReference type="ARBA" id="ARBA00023235"/>
    </source>
</evidence>
<keyword evidence="2" id="KW-0413">Isomerase</keyword>
<organism evidence="6 7">
    <name type="scientific">Clostridium beijerinckii</name>
    <name type="common">Clostridium MP</name>
    <dbReference type="NCBI Taxonomy" id="1520"/>
    <lineage>
        <taxon>Bacteria</taxon>
        <taxon>Bacillati</taxon>
        <taxon>Bacillota</taxon>
        <taxon>Clostridia</taxon>
        <taxon>Eubacteriales</taxon>
        <taxon>Clostridiaceae</taxon>
        <taxon>Clostridium</taxon>
    </lineage>
</organism>
<dbReference type="AlphaFoldDB" id="A0A0B5QKB7"/>